<dbReference type="EMBL" id="PYVU01000043">
    <property type="protein sequence ID" value="PTB96624.1"/>
    <property type="molecule type" value="Genomic_DNA"/>
</dbReference>
<evidence type="ECO:0000313" key="9">
    <source>
        <dbReference type="EMBL" id="PTB96624.1"/>
    </source>
</evidence>
<comment type="caution">
    <text evidence="9">The sequence shown here is derived from an EMBL/GenBank/DDBJ whole genome shotgun (WGS) entry which is preliminary data.</text>
</comment>
<organism evidence="9 10">
    <name type="scientific">Marivirga lumbricoides</name>
    <dbReference type="NCBI Taxonomy" id="1046115"/>
    <lineage>
        <taxon>Bacteria</taxon>
        <taxon>Pseudomonadati</taxon>
        <taxon>Bacteroidota</taxon>
        <taxon>Cytophagia</taxon>
        <taxon>Cytophagales</taxon>
        <taxon>Marivirgaceae</taxon>
        <taxon>Marivirga</taxon>
    </lineage>
</organism>
<keyword evidence="3" id="KW-0813">Transport</keyword>
<gene>
    <name evidence="9" type="ORF">C9994_06630</name>
</gene>
<feature type="transmembrane region" description="Helical" evidence="8">
    <location>
        <begin position="62"/>
        <end position="85"/>
    </location>
</feature>
<dbReference type="InterPro" id="IPR002549">
    <property type="entry name" value="AI-2E-like"/>
</dbReference>
<dbReference type="PANTHER" id="PTHR21716:SF53">
    <property type="entry name" value="PERMEASE PERM-RELATED"/>
    <property type="match status" value="1"/>
</dbReference>
<feature type="transmembrane region" description="Helical" evidence="8">
    <location>
        <begin position="227"/>
        <end position="257"/>
    </location>
</feature>
<evidence type="ECO:0000256" key="6">
    <source>
        <dbReference type="ARBA" id="ARBA00022989"/>
    </source>
</evidence>
<dbReference type="AlphaFoldDB" id="A0A2T4DS13"/>
<dbReference type="GO" id="GO:0005886">
    <property type="term" value="C:plasma membrane"/>
    <property type="evidence" value="ECO:0007669"/>
    <property type="project" value="UniProtKB-SubCell"/>
</dbReference>
<evidence type="ECO:0000256" key="2">
    <source>
        <dbReference type="ARBA" id="ARBA00009773"/>
    </source>
</evidence>
<comment type="subcellular location">
    <subcellularLocation>
        <location evidence="1">Cell membrane</location>
        <topology evidence="1">Multi-pass membrane protein</topology>
    </subcellularLocation>
</comment>
<dbReference type="PANTHER" id="PTHR21716">
    <property type="entry name" value="TRANSMEMBRANE PROTEIN"/>
    <property type="match status" value="1"/>
</dbReference>
<feature type="non-terminal residue" evidence="9">
    <location>
        <position position="1"/>
    </location>
</feature>
<dbReference type="GO" id="GO:0055085">
    <property type="term" value="P:transmembrane transport"/>
    <property type="evidence" value="ECO:0007669"/>
    <property type="project" value="TreeGrafter"/>
</dbReference>
<reference evidence="9 10" key="1">
    <citation type="submission" date="2018-03" db="EMBL/GenBank/DDBJ databases">
        <title>Cross-interface Injection: A General Nanoliter Liquid Handling Method Applied to Single Cells Genome Amplification Automated Nanoliter Liquid Handling Applied to Single Cell Multiple Displacement Amplification.</title>
        <authorList>
            <person name="Yun J."/>
            <person name="Xu P."/>
            <person name="Xu J."/>
            <person name="Dai X."/>
            <person name="Wang Y."/>
            <person name="Zheng X."/>
            <person name="Cao C."/>
            <person name="Yi Q."/>
            <person name="Zhu Y."/>
            <person name="Wang L."/>
            <person name="Dong Z."/>
            <person name="Huang Y."/>
            <person name="Huang L."/>
            <person name="Du W."/>
        </authorList>
    </citation>
    <scope>NUCLEOTIDE SEQUENCE [LARGE SCALE GENOMIC DNA]</scope>
    <source>
        <strain evidence="9 10">Z-D1-2</strain>
    </source>
</reference>
<feature type="transmembrane region" description="Helical" evidence="8">
    <location>
        <begin position="120"/>
        <end position="144"/>
    </location>
</feature>
<evidence type="ECO:0000256" key="5">
    <source>
        <dbReference type="ARBA" id="ARBA00022692"/>
    </source>
</evidence>
<evidence type="ECO:0000256" key="7">
    <source>
        <dbReference type="ARBA" id="ARBA00023136"/>
    </source>
</evidence>
<protein>
    <submittedName>
        <fullName evidence="9">AI-2E family transporter</fullName>
    </submittedName>
</protein>
<proteinExistence type="inferred from homology"/>
<keyword evidence="4" id="KW-1003">Cell membrane</keyword>
<feature type="transmembrane region" description="Helical" evidence="8">
    <location>
        <begin position="189"/>
        <end position="215"/>
    </location>
</feature>
<keyword evidence="6 8" id="KW-1133">Transmembrane helix</keyword>
<evidence type="ECO:0000256" key="8">
    <source>
        <dbReference type="SAM" id="Phobius"/>
    </source>
</evidence>
<dbReference type="Proteomes" id="UP000240608">
    <property type="component" value="Unassembled WGS sequence"/>
</dbReference>
<keyword evidence="7 8" id="KW-0472">Membrane</keyword>
<sequence length="272" mass="30172">ILSQLDYNGLYARLSEPIKAVEDFLIASLPNLNEEGFIIDRLRENLFRFFQSVDFSLLINNLISFTGSLFVAVLAVSFITFFMLYEKGLLRRRIISIIPNKYFEVSIGAIYKIEKLLSNYLLGLLFQMISIFTIASVGLSILGIKYAITIAVFAAVANLIPYAGPLLGASFGIVVGVTTGGIFEFNNELLILVIKIASVFSVVQITDNILLQPLIFSKSVKAHPLEIFVIIFAGASLAGVVGMIAAIPVYTIIRVVFIELYKGYKQYKIFQN</sequence>
<evidence type="ECO:0000256" key="3">
    <source>
        <dbReference type="ARBA" id="ARBA00022448"/>
    </source>
</evidence>
<keyword evidence="5 8" id="KW-0812">Transmembrane</keyword>
<name>A0A2T4DS13_9BACT</name>
<evidence type="ECO:0000313" key="10">
    <source>
        <dbReference type="Proteomes" id="UP000240608"/>
    </source>
</evidence>
<evidence type="ECO:0000256" key="1">
    <source>
        <dbReference type="ARBA" id="ARBA00004651"/>
    </source>
</evidence>
<accession>A0A2T4DS13</accession>
<evidence type="ECO:0000256" key="4">
    <source>
        <dbReference type="ARBA" id="ARBA00022475"/>
    </source>
</evidence>
<dbReference type="Pfam" id="PF01594">
    <property type="entry name" value="AI-2E_transport"/>
    <property type="match status" value="1"/>
</dbReference>
<feature type="transmembrane region" description="Helical" evidence="8">
    <location>
        <begin position="150"/>
        <end position="177"/>
    </location>
</feature>
<comment type="similarity">
    <text evidence="2">Belongs to the autoinducer-2 exporter (AI-2E) (TC 2.A.86) family.</text>
</comment>